<dbReference type="InterPro" id="IPR003114">
    <property type="entry name" value="Phox_assoc"/>
</dbReference>
<keyword evidence="7" id="KW-1185">Reference proteome</keyword>
<evidence type="ECO:0000259" key="6">
    <source>
        <dbReference type="PROSITE" id="PS51207"/>
    </source>
</evidence>
<reference evidence="8" key="1">
    <citation type="submission" date="2025-08" db="UniProtKB">
        <authorList>
            <consortium name="RefSeq"/>
        </authorList>
    </citation>
    <scope>IDENTIFICATION</scope>
</reference>
<dbReference type="CDD" id="cd06873">
    <property type="entry name" value="PX_SNX13"/>
    <property type="match status" value="1"/>
</dbReference>
<dbReference type="Pfam" id="PF08628">
    <property type="entry name" value="Nexin_C"/>
    <property type="match status" value="1"/>
</dbReference>
<dbReference type="PANTHER" id="PTHR22775">
    <property type="entry name" value="SORTING NEXIN"/>
    <property type="match status" value="1"/>
</dbReference>
<sequence length="1021" mass="115901">MGEIGTMLWVGLAVVLFLATFGVLSPFLLVFYIVAFFGGGVTVLYNVFSKKESQAALERITPNSKLENETIGLGKLVERLQETPRTYKSDKRLTGAKIIDGQLQEVLLLGFRDYIHPWYHHLSDEGQFLYEVRQCTQSCIINLATKSKEVDWVHFFTRTMVDDFATHVRMFRRAQDKVKKSSLPKDSSEPPPSLESIFFDFEVEMENDICRELISMNEDKELEYLQSVGEILLFLLVPDTDFRCKPFRLLMREIIVCEGVRPLIDMVTDPDYINQTIVWLCADVPVTTEAFLTVIKMCCSIEELDAVVDILENEIHKQRSRDANRSYKDESDSKQQLNSLQYLKQTCNETISRILAGEDIDTAEEAKDLIDSERPGQGDASITISQQNSDEGLSFTRLYSLPLDIILINNIAVSYFIDFMRNVNGQAYVFFWHTVEGFRAMAEQQLSELHLQRLQPANKRKQEHNVSVDMIRKAALNIFQEYLAEDASNRVKLGKQIVQRTYQRIKSDELSDTVFDDAQRRVHEILQEDRFFPAFKQSSYYVKCLEELDLLKGDDDSGRLGDDDMTQVDSSPEISNAGSSEDLSSMGSQGSLEQVGLPSTNSSPDSTPSITANITHSTLVKEKGTTYAVYSIHVTRTDSKGVTEIWDVYRRFSDFHDLHMCLTERFENLASLTLPSKRAIRNTAKSFVDKRGKALTVYLQTLLNPDVQSNNPGMQAVVCNFLEPGVYNRSKGQLARKMDHIVNPLKTGVRNVAHTVRSVPSNLVDGVNMVSDKMTDSINKVFTNKSRDEDLEDLGRVSNVIRADDDDNIPLRIMLLLMDEVFDLKSKDQWLRRQVATLLRQIIKAAFGSKINSKIVESVEDLTSPEQVANYVKQFRESFWPGGVLAESSPQRSENVKLRTLVAAKVKLFSGIPDELKNFIGTDTSRRGMLRLMQMLQNRILNKRLLYVVLEGLLTVIFRANKFTQIFRKLHGQSPRVRQRRGNSGSSNSSGKLLQSQMSQPAAAAAGGSLRRRHLERSDTR</sequence>
<dbReference type="Pfam" id="PF02194">
    <property type="entry name" value="PXA"/>
    <property type="match status" value="1"/>
</dbReference>
<comment type="similarity">
    <text evidence="1">Belongs to the sorting nexin family.</text>
</comment>
<evidence type="ECO:0000256" key="3">
    <source>
        <dbReference type="SAM" id="Phobius"/>
    </source>
</evidence>
<dbReference type="Proteomes" id="UP000694845">
    <property type="component" value="Unplaced"/>
</dbReference>
<evidence type="ECO:0000313" key="7">
    <source>
        <dbReference type="Proteomes" id="UP000694845"/>
    </source>
</evidence>
<keyword evidence="3" id="KW-1133">Transmembrane helix</keyword>
<dbReference type="AlphaFoldDB" id="A0A8B7XIJ0"/>
<dbReference type="InterPro" id="IPR044926">
    <property type="entry name" value="RGS_subdomain_2"/>
</dbReference>
<evidence type="ECO:0000259" key="4">
    <source>
        <dbReference type="PROSITE" id="PS50132"/>
    </source>
</evidence>
<dbReference type="RefSeq" id="XP_022080021.1">
    <property type="nucleotide sequence ID" value="XM_022224329.1"/>
</dbReference>
<keyword evidence="3" id="KW-0812">Transmembrane</keyword>
<dbReference type="InterPro" id="IPR036305">
    <property type="entry name" value="RGS_sf"/>
</dbReference>
<dbReference type="InterPro" id="IPR036871">
    <property type="entry name" value="PX_dom_sf"/>
</dbReference>
<dbReference type="SMART" id="SM00315">
    <property type="entry name" value="RGS"/>
    <property type="match status" value="1"/>
</dbReference>
<name>A0A8B7XIJ0_ACAPL</name>
<dbReference type="Pfam" id="PF00787">
    <property type="entry name" value="PX"/>
    <property type="match status" value="1"/>
</dbReference>
<feature type="compositionally biased region" description="Low complexity" evidence="2">
    <location>
        <begin position="598"/>
        <end position="611"/>
    </location>
</feature>
<evidence type="ECO:0000256" key="1">
    <source>
        <dbReference type="ARBA" id="ARBA00010883"/>
    </source>
</evidence>
<dbReference type="PROSITE" id="PS51207">
    <property type="entry name" value="PXA"/>
    <property type="match status" value="1"/>
</dbReference>
<protein>
    <submittedName>
        <fullName evidence="8">Sorting nexin-13-like isoform X1</fullName>
    </submittedName>
</protein>
<dbReference type="InterPro" id="IPR013937">
    <property type="entry name" value="Sorting_nexin_C"/>
</dbReference>
<feature type="region of interest" description="Disordered" evidence="2">
    <location>
        <begin position="972"/>
        <end position="1021"/>
    </location>
</feature>
<feature type="transmembrane region" description="Helical" evidence="3">
    <location>
        <begin position="6"/>
        <end position="24"/>
    </location>
</feature>
<accession>A0A8B7XIJ0</accession>
<dbReference type="Gene3D" id="3.30.1520.10">
    <property type="entry name" value="Phox-like domain"/>
    <property type="match status" value="1"/>
</dbReference>
<dbReference type="Gene3D" id="1.10.167.10">
    <property type="entry name" value="Regulator of G-protein Signalling 4, domain 2"/>
    <property type="match status" value="1"/>
</dbReference>
<dbReference type="InterPro" id="IPR016137">
    <property type="entry name" value="RGS"/>
</dbReference>
<feature type="compositionally biased region" description="Polar residues" evidence="2">
    <location>
        <begin position="567"/>
        <end position="592"/>
    </location>
</feature>
<dbReference type="InterPro" id="IPR001683">
    <property type="entry name" value="PX_dom"/>
</dbReference>
<dbReference type="SMART" id="SM00313">
    <property type="entry name" value="PXA"/>
    <property type="match status" value="1"/>
</dbReference>
<feature type="domain" description="PXA" evidence="6">
    <location>
        <begin position="96"/>
        <end position="285"/>
    </location>
</feature>
<feature type="domain" description="RGS" evidence="4">
    <location>
        <begin position="402"/>
        <end position="531"/>
    </location>
</feature>
<organism evidence="7 8">
    <name type="scientific">Acanthaster planci</name>
    <name type="common">Crown-of-thorns starfish</name>
    <dbReference type="NCBI Taxonomy" id="133434"/>
    <lineage>
        <taxon>Eukaryota</taxon>
        <taxon>Metazoa</taxon>
        <taxon>Echinodermata</taxon>
        <taxon>Eleutherozoa</taxon>
        <taxon>Asterozoa</taxon>
        <taxon>Asteroidea</taxon>
        <taxon>Valvatacea</taxon>
        <taxon>Valvatida</taxon>
        <taxon>Acanthasteridae</taxon>
        <taxon>Acanthaster</taxon>
    </lineage>
</organism>
<evidence type="ECO:0000259" key="5">
    <source>
        <dbReference type="PROSITE" id="PS50195"/>
    </source>
</evidence>
<proteinExistence type="inferred from homology"/>
<keyword evidence="3" id="KW-0472">Membrane</keyword>
<dbReference type="SUPFAM" id="SSF48097">
    <property type="entry name" value="Regulator of G-protein signaling, RGS"/>
    <property type="match status" value="1"/>
</dbReference>
<dbReference type="KEGG" id="aplc:110973479"/>
<feature type="domain" description="PX" evidence="5">
    <location>
        <begin position="608"/>
        <end position="729"/>
    </location>
</feature>
<dbReference type="PANTHER" id="PTHR22775:SF3">
    <property type="entry name" value="SORTING NEXIN-13"/>
    <property type="match status" value="1"/>
</dbReference>
<feature type="compositionally biased region" description="Low complexity" evidence="2">
    <location>
        <begin position="982"/>
        <end position="1008"/>
    </location>
</feature>
<dbReference type="Pfam" id="PF00615">
    <property type="entry name" value="RGS"/>
    <property type="match status" value="1"/>
</dbReference>
<dbReference type="OrthoDB" id="5772781at2759"/>
<evidence type="ECO:0000313" key="8">
    <source>
        <dbReference type="RefSeq" id="XP_022080021.1"/>
    </source>
</evidence>
<dbReference type="GO" id="GO:0005769">
    <property type="term" value="C:early endosome"/>
    <property type="evidence" value="ECO:0007669"/>
    <property type="project" value="TreeGrafter"/>
</dbReference>
<dbReference type="GeneID" id="110973479"/>
<dbReference type="PROSITE" id="PS50132">
    <property type="entry name" value="RGS"/>
    <property type="match status" value="1"/>
</dbReference>
<dbReference type="InterPro" id="IPR037437">
    <property type="entry name" value="SNX13_PX"/>
</dbReference>
<dbReference type="SUPFAM" id="SSF64268">
    <property type="entry name" value="PX domain"/>
    <property type="match status" value="1"/>
</dbReference>
<evidence type="ECO:0000256" key="2">
    <source>
        <dbReference type="SAM" id="MobiDB-lite"/>
    </source>
</evidence>
<dbReference type="PROSITE" id="PS50195">
    <property type="entry name" value="PX"/>
    <property type="match status" value="1"/>
</dbReference>
<feature type="region of interest" description="Disordered" evidence="2">
    <location>
        <begin position="555"/>
        <end position="611"/>
    </location>
</feature>
<dbReference type="GO" id="GO:0035091">
    <property type="term" value="F:phosphatidylinositol binding"/>
    <property type="evidence" value="ECO:0007669"/>
    <property type="project" value="InterPro"/>
</dbReference>
<dbReference type="SMART" id="SM00312">
    <property type="entry name" value="PX"/>
    <property type="match status" value="1"/>
</dbReference>
<gene>
    <name evidence="8" type="primary">LOC110973479</name>
</gene>